<evidence type="ECO:0000313" key="18">
    <source>
        <dbReference type="EMBL" id="SMC20141.1"/>
    </source>
</evidence>
<dbReference type="HAMAP" id="MF_01006">
    <property type="entry name" value="Undec_diphosphatase"/>
    <property type="match status" value="1"/>
</dbReference>
<evidence type="ECO:0000313" key="19">
    <source>
        <dbReference type="Proteomes" id="UP000192468"/>
    </source>
</evidence>
<keyword evidence="8 17" id="KW-0133">Cell shape</keyword>
<dbReference type="GO" id="GO:0008360">
    <property type="term" value="P:regulation of cell shape"/>
    <property type="evidence" value="ECO:0007669"/>
    <property type="project" value="UniProtKB-KW"/>
</dbReference>
<dbReference type="OrthoDB" id="9808289at2"/>
<dbReference type="Pfam" id="PF02673">
    <property type="entry name" value="BacA"/>
    <property type="match status" value="1"/>
</dbReference>
<dbReference type="EC" id="3.6.1.27" evidence="3 17"/>
<evidence type="ECO:0000256" key="13">
    <source>
        <dbReference type="ARBA" id="ARBA00023316"/>
    </source>
</evidence>
<evidence type="ECO:0000256" key="14">
    <source>
        <dbReference type="ARBA" id="ARBA00032707"/>
    </source>
</evidence>
<keyword evidence="6 17" id="KW-0812">Transmembrane</keyword>
<keyword evidence="13 17" id="KW-0961">Cell wall biogenesis/degradation</keyword>
<sequence>MTIIQTLILAIVQGITELFPISSAGHSVLTPYVLGWKLDPVFLKEKFLPFVVMMHLGTSIALFIFFWKDWKEIIKSIFDSKDSKKLLFLIIVGTIPAAIIGFIFEKKLTALFGSALVASIFLIVNGVILFVGESTASKGKKDIEDLSYSQAAIIGLFQSLALIPGFSRSGASMTAGFGMGLKHEESARFSMLLATPIIGGAAILEVPKLFKSANRPLLHTSIIGGIAAGICALISVTILMRWFNKKEVNAMRPFSFYCWIVGGLILISHFI</sequence>
<dbReference type="EMBL" id="FWXH01000002">
    <property type="protein sequence ID" value="SMC20141.1"/>
    <property type="molecule type" value="Genomic_DNA"/>
</dbReference>
<evidence type="ECO:0000256" key="7">
    <source>
        <dbReference type="ARBA" id="ARBA00022801"/>
    </source>
</evidence>
<dbReference type="RefSeq" id="WP_084114371.1">
    <property type="nucleotide sequence ID" value="NZ_FWXH01000002.1"/>
</dbReference>
<comment type="function">
    <text evidence="17">Catalyzes the dephosphorylation of undecaprenyl diphosphate (UPP). Confers resistance to bacitracin.</text>
</comment>
<evidence type="ECO:0000256" key="3">
    <source>
        <dbReference type="ARBA" id="ARBA00012374"/>
    </source>
</evidence>
<feature type="transmembrane region" description="Helical" evidence="17">
    <location>
        <begin position="110"/>
        <end position="131"/>
    </location>
</feature>
<evidence type="ECO:0000256" key="10">
    <source>
        <dbReference type="ARBA" id="ARBA00022989"/>
    </source>
</evidence>
<dbReference type="GO" id="GO:0071555">
    <property type="term" value="P:cell wall organization"/>
    <property type="evidence" value="ECO:0007669"/>
    <property type="project" value="UniProtKB-KW"/>
</dbReference>
<evidence type="ECO:0000256" key="4">
    <source>
        <dbReference type="ARBA" id="ARBA00021581"/>
    </source>
</evidence>
<evidence type="ECO:0000256" key="11">
    <source>
        <dbReference type="ARBA" id="ARBA00023136"/>
    </source>
</evidence>
<evidence type="ECO:0000256" key="15">
    <source>
        <dbReference type="ARBA" id="ARBA00032932"/>
    </source>
</evidence>
<evidence type="ECO:0000256" key="2">
    <source>
        <dbReference type="ARBA" id="ARBA00010621"/>
    </source>
</evidence>
<keyword evidence="5 17" id="KW-1003">Cell membrane</keyword>
<feature type="transmembrane region" description="Helical" evidence="17">
    <location>
        <begin position="254"/>
        <end position="270"/>
    </location>
</feature>
<dbReference type="STRING" id="1121291.SAMN02745134_01050"/>
<keyword evidence="12 17" id="KW-0046">Antibiotic resistance</keyword>
<reference evidence="18 19" key="1">
    <citation type="submission" date="2017-04" db="EMBL/GenBank/DDBJ databases">
        <authorList>
            <person name="Afonso C.L."/>
            <person name="Miller P.J."/>
            <person name="Scott M.A."/>
            <person name="Spackman E."/>
            <person name="Goraichik I."/>
            <person name="Dimitrov K.M."/>
            <person name="Suarez D.L."/>
            <person name="Swayne D.E."/>
        </authorList>
    </citation>
    <scope>NUCLEOTIDE SEQUENCE [LARGE SCALE GENOMIC DNA]</scope>
    <source>
        <strain evidence="18 19">DSM 12555</strain>
    </source>
</reference>
<comment type="similarity">
    <text evidence="2 17">Belongs to the UppP family.</text>
</comment>
<keyword evidence="7 17" id="KW-0378">Hydrolase</keyword>
<comment type="miscellaneous">
    <text evidence="17">Bacitracin is thought to be involved in the inhibition of peptidoglycan synthesis by sequestering undecaprenyl diphosphate, thereby reducing the pool of lipid carrier available.</text>
</comment>
<dbReference type="GO" id="GO:0009252">
    <property type="term" value="P:peptidoglycan biosynthetic process"/>
    <property type="evidence" value="ECO:0007669"/>
    <property type="project" value="UniProtKB-KW"/>
</dbReference>
<dbReference type="AlphaFoldDB" id="A0A1W1X9E9"/>
<dbReference type="Proteomes" id="UP000192468">
    <property type="component" value="Unassembled WGS sequence"/>
</dbReference>
<feature type="transmembrane region" description="Helical" evidence="17">
    <location>
        <begin position="47"/>
        <end position="66"/>
    </location>
</feature>
<dbReference type="InterPro" id="IPR003824">
    <property type="entry name" value="UppP"/>
</dbReference>
<comment type="catalytic activity">
    <reaction evidence="16 17">
        <text>di-trans,octa-cis-undecaprenyl diphosphate + H2O = di-trans,octa-cis-undecaprenyl phosphate + phosphate + H(+)</text>
        <dbReference type="Rhea" id="RHEA:28094"/>
        <dbReference type="ChEBI" id="CHEBI:15377"/>
        <dbReference type="ChEBI" id="CHEBI:15378"/>
        <dbReference type="ChEBI" id="CHEBI:43474"/>
        <dbReference type="ChEBI" id="CHEBI:58405"/>
        <dbReference type="ChEBI" id="CHEBI:60392"/>
        <dbReference type="EC" id="3.6.1.27"/>
    </reaction>
</comment>
<evidence type="ECO:0000256" key="8">
    <source>
        <dbReference type="ARBA" id="ARBA00022960"/>
    </source>
</evidence>
<protein>
    <recommendedName>
        <fullName evidence="4 17">Undecaprenyl-diphosphatase</fullName>
        <ecNumber evidence="3 17">3.6.1.27</ecNumber>
    </recommendedName>
    <alternativeName>
        <fullName evidence="15 17">Bacitracin resistance protein</fullName>
    </alternativeName>
    <alternativeName>
        <fullName evidence="14 17">Undecaprenyl pyrophosphate phosphatase</fullName>
    </alternativeName>
</protein>
<dbReference type="GO" id="GO:0050380">
    <property type="term" value="F:undecaprenyl-diphosphatase activity"/>
    <property type="evidence" value="ECO:0007669"/>
    <property type="project" value="UniProtKB-UniRule"/>
</dbReference>
<evidence type="ECO:0000256" key="17">
    <source>
        <dbReference type="HAMAP-Rule" id="MF_01006"/>
    </source>
</evidence>
<keyword evidence="9 17" id="KW-0573">Peptidoglycan synthesis</keyword>
<evidence type="ECO:0000256" key="16">
    <source>
        <dbReference type="ARBA" id="ARBA00047594"/>
    </source>
</evidence>
<proteinExistence type="inferred from homology"/>
<feature type="transmembrane region" description="Helical" evidence="17">
    <location>
        <begin position="222"/>
        <end position="242"/>
    </location>
</feature>
<evidence type="ECO:0000256" key="9">
    <source>
        <dbReference type="ARBA" id="ARBA00022984"/>
    </source>
</evidence>
<keyword evidence="11 17" id="KW-0472">Membrane</keyword>
<feature type="transmembrane region" description="Helical" evidence="17">
    <location>
        <begin position="189"/>
        <end position="210"/>
    </location>
</feature>
<organism evidence="18 19">
    <name type="scientific">Clostridium acidisoli DSM 12555</name>
    <dbReference type="NCBI Taxonomy" id="1121291"/>
    <lineage>
        <taxon>Bacteria</taxon>
        <taxon>Bacillati</taxon>
        <taxon>Bacillota</taxon>
        <taxon>Clostridia</taxon>
        <taxon>Eubacteriales</taxon>
        <taxon>Clostridiaceae</taxon>
        <taxon>Clostridium</taxon>
    </lineage>
</organism>
<comment type="subcellular location">
    <subcellularLocation>
        <location evidence="1 17">Cell membrane</location>
        <topology evidence="1 17">Multi-pass membrane protein</topology>
    </subcellularLocation>
</comment>
<dbReference type="PANTHER" id="PTHR30622:SF2">
    <property type="entry name" value="UNDECAPRENYL-DIPHOSPHATASE"/>
    <property type="match status" value="1"/>
</dbReference>
<dbReference type="GO" id="GO:0005886">
    <property type="term" value="C:plasma membrane"/>
    <property type="evidence" value="ECO:0007669"/>
    <property type="project" value="UniProtKB-SubCell"/>
</dbReference>
<gene>
    <name evidence="17" type="primary">uppP</name>
    <name evidence="18" type="ORF">SAMN02745134_01050</name>
</gene>
<name>A0A1W1X9E9_9CLOT</name>
<dbReference type="PANTHER" id="PTHR30622">
    <property type="entry name" value="UNDECAPRENYL-DIPHOSPHATASE"/>
    <property type="match status" value="1"/>
</dbReference>
<evidence type="ECO:0000256" key="1">
    <source>
        <dbReference type="ARBA" id="ARBA00004651"/>
    </source>
</evidence>
<feature type="transmembrane region" description="Helical" evidence="17">
    <location>
        <begin position="86"/>
        <end position="104"/>
    </location>
</feature>
<dbReference type="GO" id="GO:0046677">
    <property type="term" value="P:response to antibiotic"/>
    <property type="evidence" value="ECO:0007669"/>
    <property type="project" value="UniProtKB-UniRule"/>
</dbReference>
<evidence type="ECO:0000256" key="6">
    <source>
        <dbReference type="ARBA" id="ARBA00022692"/>
    </source>
</evidence>
<evidence type="ECO:0000256" key="5">
    <source>
        <dbReference type="ARBA" id="ARBA00022475"/>
    </source>
</evidence>
<keyword evidence="19" id="KW-1185">Reference proteome</keyword>
<accession>A0A1W1X9E9</accession>
<evidence type="ECO:0000256" key="12">
    <source>
        <dbReference type="ARBA" id="ARBA00023251"/>
    </source>
</evidence>
<keyword evidence="10 17" id="KW-1133">Transmembrane helix</keyword>